<name>A0AA39VX59_ACESA</name>
<reference evidence="2" key="2">
    <citation type="submission" date="2023-06" db="EMBL/GenBank/DDBJ databases">
        <authorList>
            <person name="Swenson N.G."/>
            <person name="Wegrzyn J.L."/>
            <person name="Mcevoy S.L."/>
        </authorList>
    </citation>
    <scope>NUCLEOTIDE SEQUENCE</scope>
    <source>
        <strain evidence="2">NS2018</strain>
        <tissue evidence="2">Leaf</tissue>
    </source>
</reference>
<reference evidence="2" key="1">
    <citation type="journal article" date="2022" name="Plant J.">
        <title>Strategies of tolerance reflected in two North American maple genomes.</title>
        <authorList>
            <person name="McEvoy S.L."/>
            <person name="Sezen U.U."/>
            <person name="Trouern-Trend A."/>
            <person name="McMahon S.M."/>
            <person name="Schaberg P.G."/>
            <person name="Yang J."/>
            <person name="Wegrzyn J.L."/>
            <person name="Swenson N.G."/>
        </authorList>
    </citation>
    <scope>NUCLEOTIDE SEQUENCE</scope>
    <source>
        <strain evidence="2">NS2018</strain>
    </source>
</reference>
<gene>
    <name evidence="2" type="ORF">LWI29_013912</name>
</gene>
<accession>A0AA39VX59</accession>
<keyword evidence="3" id="KW-1185">Reference proteome</keyword>
<dbReference type="EMBL" id="JAUESC010000004">
    <property type="protein sequence ID" value="KAK0596232.1"/>
    <property type="molecule type" value="Genomic_DNA"/>
</dbReference>
<comment type="caution">
    <text evidence="2">The sequence shown here is derived from an EMBL/GenBank/DDBJ whole genome shotgun (WGS) entry which is preliminary data.</text>
</comment>
<protein>
    <submittedName>
        <fullName evidence="2">Uncharacterized protein</fullName>
    </submittedName>
</protein>
<dbReference type="Proteomes" id="UP001168877">
    <property type="component" value="Unassembled WGS sequence"/>
</dbReference>
<feature type="compositionally biased region" description="Polar residues" evidence="1">
    <location>
        <begin position="40"/>
        <end position="60"/>
    </location>
</feature>
<dbReference type="AlphaFoldDB" id="A0AA39VX59"/>
<evidence type="ECO:0000313" key="3">
    <source>
        <dbReference type="Proteomes" id="UP001168877"/>
    </source>
</evidence>
<evidence type="ECO:0000313" key="2">
    <source>
        <dbReference type="EMBL" id="KAK0596232.1"/>
    </source>
</evidence>
<proteinExistence type="predicted"/>
<evidence type="ECO:0000256" key="1">
    <source>
        <dbReference type="SAM" id="MobiDB-lite"/>
    </source>
</evidence>
<organism evidence="2 3">
    <name type="scientific">Acer saccharum</name>
    <name type="common">Sugar maple</name>
    <dbReference type="NCBI Taxonomy" id="4024"/>
    <lineage>
        <taxon>Eukaryota</taxon>
        <taxon>Viridiplantae</taxon>
        <taxon>Streptophyta</taxon>
        <taxon>Embryophyta</taxon>
        <taxon>Tracheophyta</taxon>
        <taxon>Spermatophyta</taxon>
        <taxon>Magnoliopsida</taxon>
        <taxon>eudicotyledons</taxon>
        <taxon>Gunneridae</taxon>
        <taxon>Pentapetalae</taxon>
        <taxon>rosids</taxon>
        <taxon>malvids</taxon>
        <taxon>Sapindales</taxon>
        <taxon>Sapindaceae</taxon>
        <taxon>Hippocastanoideae</taxon>
        <taxon>Acereae</taxon>
        <taxon>Acer</taxon>
    </lineage>
</organism>
<feature type="region of interest" description="Disordered" evidence="1">
    <location>
        <begin position="21"/>
        <end position="68"/>
    </location>
</feature>
<sequence>MAWLKWKRRYKGHGVLTQLRQRMPLKEATSRRPSIRHGQKASTGQQSVRSVRQPSTISESHAQDSRELSPIRQASLSIYGDSPKTSMTSDVLIPPPLRYQHSIQFGSTLELSKLICDIVVKEIAKLRNEMFKHFGSVQGHHCTNEKDCRDIDNRDSFQTDFGTEYDSN</sequence>